<evidence type="ECO:0008006" key="7">
    <source>
        <dbReference type="Google" id="ProtNLM"/>
    </source>
</evidence>
<organism evidence="5 6">
    <name type="scientific">Urochloa decumbens</name>
    <dbReference type="NCBI Taxonomy" id="240449"/>
    <lineage>
        <taxon>Eukaryota</taxon>
        <taxon>Viridiplantae</taxon>
        <taxon>Streptophyta</taxon>
        <taxon>Embryophyta</taxon>
        <taxon>Tracheophyta</taxon>
        <taxon>Spermatophyta</taxon>
        <taxon>Magnoliopsida</taxon>
        <taxon>Liliopsida</taxon>
        <taxon>Poales</taxon>
        <taxon>Poaceae</taxon>
        <taxon>PACMAD clade</taxon>
        <taxon>Panicoideae</taxon>
        <taxon>Panicodae</taxon>
        <taxon>Paniceae</taxon>
        <taxon>Melinidinae</taxon>
        <taxon>Urochloa</taxon>
    </lineage>
</organism>
<proteinExistence type="inferred from homology"/>
<name>A0ABC9D2L9_9POAL</name>
<dbReference type="EMBL" id="OZ075141">
    <property type="protein sequence ID" value="CAL5030116.1"/>
    <property type="molecule type" value="Genomic_DNA"/>
</dbReference>
<evidence type="ECO:0000313" key="6">
    <source>
        <dbReference type="Proteomes" id="UP001497457"/>
    </source>
</evidence>
<accession>A0ABC9D2L9</accession>
<comment type="similarity">
    <text evidence="1">Belongs to the plant acyltransferase family.</text>
</comment>
<dbReference type="InterPro" id="IPR050317">
    <property type="entry name" value="Plant_Fungal_Acyltransferase"/>
</dbReference>
<dbReference type="Gene3D" id="3.30.559.10">
    <property type="entry name" value="Chloramphenicol acetyltransferase-like domain"/>
    <property type="match status" value="2"/>
</dbReference>
<keyword evidence="6" id="KW-1185">Reference proteome</keyword>
<evidence type="ECO:0000256" key="2">
    <source>
        <dbReference type="ARBA" id="ARBA00022679"/>
    </source>
</evidence>
<protein>
    <recommendedName>
        <fullName evidence="7">Protein ECERIFERUM 26-like</fullName>
    </recommendedName>
</protein>
<evidence type="ECO:0000256" key="4">
    <source>
        <dbReference type="SAM" id="MobiDB-lite"/>
    </source>
</evidence>
<dbReference type="AlphaFoldDB" id="A0ABC9D2L9"/>
<evidence type="ECO:0000256" key="1">
    <source>
        <dbReference type="ARBA" id="ARBA00009861"/>
    </source>
</evidence>
<evidence type="ECO:0000313" key="5">
    <source>
        <dbReference type="EMBL" id="CAL5030116.1"/>
    </source>
</evidence>
<dbReference type="GO" id="GO:0016747">
    <property type="term" value="F:acyltransferase activity, transferring groups other than amino-acyl groups"/>
    <property type="evidence" value="ECO:0007669"/>
    <property type="project" value="UniProtKB-ARBA"/>
</dbReference>
<feature type="region of interest" description="Disordered" evidence="4">
    <location>
        <begin position="202"/>
        <end position="227"/>
    </location>
</feature>
<dbReference type="Proteomes" id="UP001497457">
    <property type="component" value="Chromosome 31b"/>
</dbReference>
<gene>
    <name evidence="5" type="ORF">URODEC1_LOCUS80768</name>
</gene>
<dbReference type="InterPro" id="IPR023213">
    <property type="entry name" value="CAT-like_dom_sf"/>
</dbReference>
<keyword evidence="2" id="KW-0808">Transferase</keyword>
<sequence length="439" mass="46808">MVLEQEEEVLPGAVHGHRLSTVVPSSVTGEVDYALSSADLAFKLHYLRGVYYYPAGDVVRGLATKVLKDPMFPWLDDYFPVAGRVRRAEDDAQGGAGAGEGGARRRPYIKCNDCGVRIVEAKCDRDMADWLRDDAPDRLRQLCYDKVLGPELFFSPLLYVQITNFKCGGLALGFSWAHLIGDVISAATCFNKWAQILSGKKPEPTVLTPENKPVPQGHSPAGAAAPRSVKQVGPIEDHWLVPASRDMACYSFHVTEATLKKLQQQQGRHAAAAGTFELVAALLWQAVARIRSGGVHTVTVVKADAAARSGKALGNEVKVGYAEASGTSPAKTDVAELAALLGKGVVDETDAVAAFPGDVLVYGGAHLTLVDMEQVDVYGLEIKGQRPVHVEYGMDGVGEEGAVMVQPAAAGRGRVVTAVLPRDEIESLRATLGSALQAA</sequence>
<keyword evidence="3" id="KW-0012">Acyltransferase</keyword>
<reference evidence="5" key="1">
    <citation type="submission" date="2024-10" db="EMBL/GenBank/DDBJ databases">
        <authorList>
            <person name="Ryan C."/>
        </authorList>
    </citation>
    <scope>NUCLEOTIDE SEQUENCE [LARGE SCALE GENOMIC DNA]</scope>
</reference>
<dbReference type="PANTHER" id="PTHR31642:SF115">
    <property type="entry name" value="PROTEIN ECERIFERUM 26-LIKE"/>
    <property type="match status" value="1"/>
</dbReference>
<dbReference type="PANTHER" id="PTHR31642">
    <property type="entry name" value="TRICHOTHECENE 3-O-ACETYLTRANSFERASE"/>
    <property type="match status" value="1"/>
</dbReference>
<dbReference type="Pfam" id="PF02458">
    <property type="entry name" value="Transferase"/>
    <property type="match status" value="1"/>
</dbReference>
<evidence type="ECO:0000256" key="3">
    <source>
        <dbReference type="ARBA" id="ARBA00023315"/>
    </source>
</evidence>